<feature type="compositionally biased region" description="Polar residues" evidence="1">
    <location>
        <begin position="330"/>
        <end position="342"/>
    </location>
</feature>
<evidence type="ECO:0000256" key="1">
    <source>
        <dbReference type="SAM" id="MobiDB-lite"/>
    </source>
</evidence>
<feature type="region of interest" description="Disordered" evidence="1">
    <location>
        <begin position="1"/>
        <end position="268"/>
    </location>
</feature>
<dbReference type="Proteomes" id="UP000479691">
    <property type="component" value="Unassembled WGS sequence"/>
</dbReference>
<accession>A0A6G1M5Q8</accession>
<feature type="compositionally biased region" description="Basic residues" evidence="1">
    <location>
        <begin position="235"/>
        <end position="247"/>
    </location>
</feature>
<feature type="compositionally biased region" description="Low complexity" evidence="1">
    <location>
        <begin position="97"/>
        <end position="123"/>
    </location>
</feature>
<evidence type="ECO:0000313" key="4">
    <source>
        <dbReference type="Proteomes" id="UP000479691"/>
    </source>
</evidence>
<dbReference type="EMBL" id="JAABOE010000008">
    <property type="protein sequence ID" value="KAF3189381.1"/>
    <property type="molecule type" value="Genomic_DNA"/>
</dbReference>
<protein>
    <submittedName>
        <fullName evidence="3">Uncharacterized protein</fullName>
    </submittedName>
</protein>
<proteinExistence type="predicted"/>
<dbReference type="EMBL" id="WIPF01000043">
    <property type="protein sequence ID" value="KAF3221215.1"/>
    <property type="molecule type" value="Genomic_DNA"/>
</dbReference>
<dbReference type="Proteomes" id="UP000483672">
    <property type="component" value="Unassembled WGS sequence"/>
</dbReference>
<feature type="compositionally biased region" description="Basic and acidic residues" evidence="1">
    <location>
        <begin position="157"/>
        <end position="168"/>
    </location>
</feature>
<gene>
    <name evidence="3" type="ORF">TWF191_007182</name>
    <name evidence="2" type="ORF">TWF788_010469</name>
</gene>
<feature type="compositionally biased region" description="Basic and acidic residues" evidence="1">
    <location>
        <begin position="175"/>
        <end position="193"/>
    </location>
</feature>
<feature type="compositionally biased region" description="Basic and acidic residues" evidence="1">
    <location>
        <begin position="137"/>
        <end position="146"/>
    </location>
</feature>
<organism evidence="3 5">
    <name type="scientific">Orbilia oligospora</name>
    <name type="common">Nematode-trapping fungus</name>
    <name type="synonym">Arthrobotrys oligospora</name>
    <dbReference type="NCBI Taxonomy" id="2813651"/>
    <lineage>
        <taxon>Eukaryota</taxon>
        <taxon>Fungi</taxon>
        <taxon>Dikarya</taxon>
        <taxon>Ascomycota</taxon>
        <taxon>Pezizomycotina</taxon>
        <taxon>Orbiliomycetes</taxon>
        <taxon>Orbiliales</taxon>
        <taxon>Orbiliaceae</taxon>
        <taxon>Orbilia</taxon>
    </lineage>
</organism>
<feature type="compositionally biased region" description="Low complexity" evidence="1">
    <location>
        <begin position="248"/>
        <end position="260"/>
    </location>
</feature>
<evidence type="ECO:0000313" key="3">
    <source>
        <dbReference type="EMBL" id="KAF3221215.1"/>
    </source>
</evidence>
<reference evidence="4 5" key="1">
    <citation type="submission" date="2019-06" db="EMBL/GenBank/DDBJ databases">
        <authorList>
            <person name="Palmer J.M."/>
        </authorList>
    </citation>
    <scope>NUCLEOTIDE SEQUENCE [LARGE SCALE GENOMIC DNA]</scope>
    <source>
        <strain evidence="3 5">TWF191</strain>
        <strain evidence="2 4">TWF788</strain>
    </source>
</reference>
<evidence type="ECO:0000313" key="2">
    <source>
        <dbReference type="EMBL" id="KAF3189381.1"/>
    </source>
</evidence>
<dbReference type="AlphaFoldDB" id="A0A6G1M5Q8"/>
<name>A0A6G1M5Q8_ORBOL</name>
<evidence type="ECO:0000313" key="5">
    <source>
        <dbReference type="Proteomes" id="UP000483672"/>
    </source>
</evidence>
<sequence>MLRSKSRAGLGSERPLNDKTQGGDDDNKENKEENANNVLPGSPGGLSMRHKIKQSFTNLALRLTPKETKTIFRKPSPSTQASKADTETAATVPLPESPRSGTPPSNTNPSPADSPADSPAKSPSKPKRYLSFSFTPENKDKMDSKAAKFLLATARLAGRDSQKSDSTAKGKGKAPARDDVEAKSPASTKKEEVAGQAPSASPLHPPTPTSSLSTQGAGKENQPTASTTNDDKAKGMNKLKAKNKKKPATQATAPRAAIARPPTPIPRSILALPAPERQEGSDLTNQITNLLERLSAGETIDYQLRNPEGYVDDDPDCLDFLDDPECQEILGNTTPGLSSAFNRSGKKGRK</sequence>
<feature type="region of interest" description="Disordered" evidence="1">
    <location>
        <begin position="329"/>
        <end position="350"/>
    </location>
</feature>
<comment type="caution">
    <text evidence="3">The sequence shown here is derived from an EMBL/GenBank/DDBJ whole genome shotgun (WGS) entry which is preliminary data.</text>
</comment>